<dbReference type="EMBL" id="VSRR010141639">
    <property type="protein sequence ID" value="MPD04565.1"/>
    <property type="molecule type" value="Genomic_DNA"/>
</dbReference>
<dbReference type="Proteomes" id="UP000324222">
    <property type="component" value="Unassembled WGS sequence"/>
</dbReference>
<evidence type="ECO:0000313" key="1">
    <source>
        <dbReference type="EMBL" id="MPD04565.1"/>
    </source>
</evidence>
<proteinExistence type="predicted"/>
<accession>A0A5B7KIZ4</accession>
<organism evidence="1 2">
    <name type="scientific">Portunus trituberculatus</name>
    <name type="common">Swimming crab</name>
    <name type="synonym">Neptunus trituberculatus</name>
    <dbReference type="NCBI Taxonomy" id="210409"/>
    <lineage>
        <taxon>Eukaryota</taxon>
        <taxon>Metazoa</taxon>
        <taxon>Ecdysozoa</taxon>
        <taxon>Arthropoda</taxon>
        <taxon>Crustacea</taxon>
        <taxon>Multicrustacea</taxon>
        <taxon>Malacostraca</taxon>
        <taxon>Eumalacostraca</taxon>
        <taxon>Eucarida</taxon>
        <taxon>Decapoda</taxon>
        <taxon>Pleocyemata</taxon>
        <taxon>Brachyura</taxon>
        <taxon>Eubrachyura</taxon>
        <taxon>Portunoidea</taxon>
        <taxon>Portunidae</taxon>
        <taxon>Portuninae</taxon>
        <taxon>Portunus</taxon>
    </lineage>
</organism>
<sequence>MNMETRHGTEGVNIKKITPFVLFLAPILYPSFRM</sequence>
<reference evidence="1 2" key="1">
    <citation type="submission" date="2019-05" db="EMBL/GenBank/DDBJ databases">
        <title>Another draft genome of Portunus trituberculatus and its Hox gene families provides insights of decapod evolution.</title>
        <authorList>
            <person name="Jeong J.-H."/>
            <person name="Song I."/>
            <person name="Kim S."/>
            <person name="Choi T."/>
            <person name="Kim D."/>
            <person name="Ryu S."/>
            <person name="Kim W."/>
        </authorList>
    </citation>
    <scope>NUCLEOTIDE SEQUENCE [LARGE SCALE GENOMIC DNA]</scope>
    <source>
        <tissue evidence="1">Muscle</tissue>
    </source>
</reference>
<protein>
    <submittedName>
        <fullName evidence="1">Uncharacterized protein</fullName>
    </submittedName>
</protein>
<gene>
    <name evidence="1" type="ORF">E2C01_100259</name>
</gene>
<keyword evidence="2" id="KW-1185">Reference proteome</keyword>
<dbReference type="AlphaFoldDB" id="A0A5B7KIZ4"/>
<name>A0A5B7KIZ4_PORTR</name>
<evidence type="ECO:0000313" key="2">
    <source>
        <dbReference type="Proteomes" id="UP000324222"/>
    </source>
</evidence>
<comment type="caution">
    <text evidence="1">The sequence shown here is derived from an EMBL/GenBank/DDBJ whole genome shotgun (WGS) entry which is preliminary data.</text>
</comment>